<evidence type="ECO:0000313" key="4">
    <source>
        <dbReference type="Proteomes" id="UP001208689"/>
    </source>
</evidence>
<dbReference type="EMBL" id="CP104013">
    <property type="protein sequence ID" value="UYP43764.1"/>
    <property type="molecule type" value="Genomic_DNA"/>
</dbReference>
<proteinExistence type="predicted"/>
<dbReference type="Gene3D" id="3.90.1640.30">
    <property type="match status" value="1"/>
</dbReference>
<evidence type="ECO:0000256" key="1">
    <source>
        <dbReference type="SAM" id="MobiDB-lite"/>
    </source>
</evidence>
<dbReference type="SUPFAM" id="SSF64182">
    <property type="entry name" value="DHH phosphoesterases"/>
    <property type="match status" value="1"/>
</dbReference>
<dbReference type="InterPro" id="IPR001667">
    <property type="entry name" value="DDH_dom"/>
</dbReference>
<accession>A0ABY6HJR6</accession>
<dbReference type="Pfam" id="PF01368">
    <property type="entry name" value="DHH"/>
    <property type="match status" value="1"/>
</dbReference>
<dbReference type="Proteomes" id="UP001208689">
    <property type="component" value="Chromosome"/>
</dbReference>
<feature type="domain" description="DDH" evidence="2">
    <location>
        <begin position="198"/>
        <end position="359"/>
    </location>
</feature>
<feature type="region of interest" description="Disordered" evidence="1">
    <location>
        <begin position="97"/>
        <end position="117"/>
    </location>
</feature>
<protein>
    <recommendedName>
        <fullName evidence="2">DDH domain-containing protein</fullName>
    </recommendedName>
</protein>
<organism evidence="3 4">
    <name type="scientific">Candidatus Lokiarchaeum ossiferum</name>
    <dbReference type="NCBI Taxonomy" id="2951803"/>
    <lineage>
        <taxon>Archaea</taxon>
        <taxon>Promethearchaeati</taxon>
        <taxon>Promethearchaeota</taxon>
        <taxon>Promethearchaeia</taxon>
        <taxon>Promethearchaeales</taxon>
        <taxon>Promethearchaeaceae</taxon>
        <taxon>Candidatus Lokiarchaeum</taxon>
    </lineage>
</organism>
<evidence type="ECO:0000313" key="3">
    <source>
        <dbReference type="EMBL" id="UYP43764.1"/>
    </source>
</evidence>
<evidence type="ECO:0000259" key="2">
    <source>
        <dbReference type="Pfam" id="PF01368"/>
    </source>
</evidence>
<dbReference type="InterPro" id="IPR038763">
    <property type="entry name" value="DHH_sf"/>
</dbReference>
<name>A0ABY6HJR6_9ARCH</name>
<gene>
    <name evidence="3" type="ORF">NEF87_000049</name>
</gene>
<reference evidence="3" key="1">
    <citation type="submission" date="2022-09" db="EMBL/GenBank/DDBJ databases">
        <title>Actin cytoskeleton and complex cell architecture in an #Asgard archaeon.</title>
        <authorList>
            <person name="Ponce Toledo R.I."/>
            <person name="Schleper C."/>
            <person name="Rodrigues Oliveira T."/>
            <person name="Wollweber F."/>
            <person name="Xu J."/>
            <person name="Rittmann S."/>
            <person name="Klingl A."/>
            <person name="Pilhofer M."/>
        </authorList>
    </citation>
    <scope>NUCLEOTIDE SEQUENCE</scope>
    <source>
        <strain evidence="3">B-35</strain>
    </source>
</reference>
<sequence length="554" mass="62850">MKPKQYQKQPNFKKILKSTDNSQNRSIKKTIRDLQVGDYYKGTVKILRKVKPGPLILSVFDGSGTIDAIGHDSLFIEKNNHTSGPTTYDFGNIQIKDNRKKKTQSSSSPQNETLKEEDIQVDEVYEIRGKVGIHKNKLEIELDGLNRATMDFDALINSQSEPLRETFSIESDRYEAMKPVFLQIAQRIRHAIIDDQPIVIRHHNDADGICAGLAVEQAILNVMERRELPSKNRLYRSPNITPFFDQIDLFRDISKFSRYTQQFGDKSPLLLLLDTGSTPENVFALQVLKSFKYECIIVDHHNPGSIQKGKSSVCDLVDFHLNPYLFGYDSQTCGGMLCYELARFIDEEYEQPIYPAVAGLGDRCDIPEVDLLIENSQKSREELFRMAYVLDYLAFHFKFESGDGVYTKIFTDSEILNTIGTEVERLFAEKLDSLKPHIQSEDINGICFTIIDLEKFTQRGKYPTSGKVLGMAHDYIVLQNESKPVFTIGYFGDGIIIRASQPVLPVPTLLENMHKALPHANVDGGGHEQAGSIKFIASYGDKILDFVRTELQQL</sequence>
<keyword evidence="4" id="KW-1185">Reference proteome</keyword>